<dbReference type="AlphaFoldDB" id="A0A7R7XYB4"/>
<evidence type="ECO:0000256" key="5">
    <source>
        <dbReference type="SAM" id="Phobius"/>
    </source>
</evidence>
<name>A0A7R7XYB4_9EURO</name>
<evidence type="ECO:0000256" key="1">
    <source>
        <dbReference type="ARBA" id="ARBA00004141"/>
    </source>
</evidence>
<comment type="subcellular location">
    <subcellularLocation>
        <location evidence="1">Membrane</location>
        <topology evidence="1">Multi-pass membrane protein</topology>
    </subcellularLocation>
</comment>
<dbReference type="GeneID" id="64979761"/>
<keyword evidence="3 5" id="KW-1133">Transmembrane helix</keyword>
<dbReference type="SMART" id="SM00679">
    <property type="entry name" value="CTNS"/>
    <property type="match status" value="1"/>
</dbReference>
<dbReference type="PANTHER" id="PTHR16201">
    <property type="entry name" value="SEVEN TRANSMEMBRANE PROTEIN 1-RELATED"/>
    <property type="match status" value="1"/>
</dbReference>
<dbReference type="Proteomes" id="UP000654913">
    <property type="component" value="Chromosome 8"/>
</dbReference>
<protein>
    <recommendedName>
        <fullName evidence="8">PQ loop repeat protein</fullName>
    </recommendedName>
</protein>
<dbReference type="Gene3D" id="1.20.1280.290">
    <property type="match status" value="1"/>
</dbReference>
<evidence type="ECO:0008006" key="8">
    <source>
        <dbReference type="Google" id="ProtNLM"/>
    </source>
</evidence>
<dbReference type="Pfam" id="PF04193">
    <property type="entry name" value="PQ-loop"/>
    <property type="match status" value="2"/>
</dbReference>
<dbReference type="RefSeq" id="XP_041561950.1">
    <property type="nucleotide sequence ID" value="XM_041696306.1"/>
</dbReference>
<accession>A0A7R7XYB4</accession>
<feature type="transmembrane region" description="Helical" evidence="5">
    <location>
        <begin position="6"/>
        <end position="28"/>
    </location>
</feature>
<evidence type="ECO:0000256" key="4">
    <source>
        <dbReference type="ARBA" id="ARBA00023136"/>
    </source>
</evidence>
<reference evidence="6" key="2">
    <citation type="submission" date="2021-02" db="EMBL/GenBank/DDBJ databases">
        <title>Aspergillus puulaauensis MK2 genome sequence.</title>
        <authorList>
            <person name="Futagami T."/>
            <person name="Mori K."/>
            <person name="Kadooka C."/>
            <person name="Tanaka T."/>
        </authorList>
    </citation>
    <scope>NUCLEOTIDE SEQUENCE</scope>
    <source>
        <strain evidence="6">MK2</strain>
    </source>
</reference>
<organism evidence="6 7">
    <name type="scientific">Aspergillus puulaauensis</name>
    <dbReference type="NCBI Taxonomy" id="1220207"/>
    <lineage>
        <taxon>Eukaryota</taxon>
        <taxon>Fungi</taxon>
        <taxon>Dikarya</taxon>
        <taxon>Ascomycota</taxon>
        <taxon>Pezizomycotina</taxon>
        <taxon>Eurotiomycetes</taxon>
        <taxon>Eurotiomycetidae</taxon>
        <taxon>Eurotiales</taxon>
        <taxon>Aspergillaceae</taxon>
        <taxon>Aspergillus</taxon>
    </lineage>
</organism>
<dbReference type="KEGG" id="apuu:APUU_80067A"/>
<evidence type="ECO:0000256" key="3">
    <source>
        <dbReference type="ARBA" id="ARBA00022989"/>
    </source>
</evidence>
<gene>
    <name evidence="6" type="ORF">APUU_80067A</name>
</gene>
<dbReference type="PANTHER" id="PTHR16201:SF37">
    <property type="entry name" value="PQ-LOOP REPEAT-CONTAINING PROTEIN"/>
    <property type="match status" value="1"/>
</dbReference>
<proteinExistence type="predicted"/>
<feature type="transmembrane region" description="Helical" evidence="5">
    <location>
        <begin position="130"/>
        <end position="150"/>
    </location>
</feature>
<dbReference type="InterPro" id="IPR051415">
    <property type="entry name" value="LAAT-1"/>
</dbReference>
<feature type="transmembrane region" description="Helical" evidence="5">
    <location>
        <begin position="198"/>
        <end position="217"/>
    </location>
</feature>
<dbReference type="GO" id="GO:0016020">
    <property type="term" value="C:membrane"/>
    <property type="evidence" value="ECO:0007669"/>
    <property type="project" value="UniProtKB-SubCell"/>
</dbReference>
<feature type="transmembrane region" description="Helical" evidence="5">
    <location>
        <begin position="40"/>
        <end position="59"/>
    </location>
</feature>
<dbReference type="InterPro" id="IPR006603">
    <property type="entry name" value="PQ-loop_rpt"/>
</dbReference>
<keyword evidence="4 5" id="KW-0472">Membrane</keyword>
<keyword evidence="7" id="KW-1185">Reference proteome</keyword>
<evidence type="ECO:0000313" key="7">
    <source>
        <dbReference type="Proteomes" id="UP000654913"/>
    </source>
</evidence>
<dbReference type="OrthoDB" id="407617at2759"/>
<evidence type="ECO:0000313" key="6">
    <source>
        <dbReference type="EMBL" id="BCS29764.1"/>
    </source>
</evidence>
<dbReference type="EMBL" id="AP024450">
    <property type="protein sequence ID" value="BCS29764.1"/>
    <property type="molecule type" value="Genomic_DNA"/>
</dbReference>
<reference evidence="6" key="1">
    <citation type="submission" date="2021-01" db="EMBL/GenBank/DDBJ databases">
        <authorList>
            <consortium name="Aspergillus puulaauensis MK2 genome sequencing consortium"/>
            <person name="Kazuki M."/>
            <person name="Futagami T."/>
        </authorList>
    </citation>
    <scope>NUCLEOTIDE SEQUENCE</scope>
    <source>
        <strain evidence="6">MK2</strain>
    </source>
</reference>
<evidence type="ECO:0000256" key="2">
    <source>
        <dbReference type="ARBA" id="ARBA00022692"/>
    </source>
</evidence>
<sequence length="260" mass="28875">MDVPIAANVLGTTGAVCWSVQLLPQIFINYRRHDTEGLRASMMMLWAIAGVPLGVYNIVEELNVALRVQAQILTFLSLVTWAQCLYYGKKYSISRCAAAVMSLLVILGGIETGLIFALRAAKDRGFEWPMILMAVLSACFLAAGVLRHYWDIYVHRTVRGISFIFVGIDAAGDLFSLVSIVFESQIDSLGMVIYGTELVLWIGVFICGFVFNFLPWITERSKKQRAAAREPVTLHQMPSSTSVFRTASGSDVVRRIPQRS</sequence>
<feature type="transmembrane region" description="Helical" evidence="5">
    <location>
        <begin position="98"/>
        <end position="118"/>
    </location>
</feature>
<feature type="transmembrane region" description="Helical" evidence="5">
    <location>
        <begin position="162"/>
        <end position="182"/>
    </location>
</feature>
<keyword evidence="2 5" id="KW-0812">Transmembrane</keyword>